<dbReference type="InterPro" id="IPR050287">
    <property type="entry name" value="MTA/SAH_deaminase"/>
</dbReference>
<dbReference type="Gene3D" id="3.20.20.140">
    <property type="entry name" value="Metal-dependent hydrolases"/>
    <property type="match status" value="1"/>
</dbReference>
<dbReference type="Pfam" id="PF01979">
    <property type="entry name" value="Amidohydro_1"/>
    <property type="match status" value="1"/>
</dbReference>
<keyword evidence="4" id="KW-0862">Zinc</keyword>
<dbReference type="SUPFAM" id="SSF51556">
    <property type="entry name" value="Metallo-dependent hydrolases"/>
    <property type="match status" value="1"/>
</dbReference>
<evidence type="ECO:0000256" key="4">
    <source>
        <dbReference type="ARBA" id="ARBA00022833"/>
    </source>
</evidence>
<evidence type="ECO:0000256" key="1">
    <source>
        <dbReference type="ARBA" id="ARBA00006745"/>
    </source>
</evidence>
<dbReference type="InterPro" id="IPR011059">
    <property type="entry name" value="Metal-dep_hydrolase_composite"/>
</dbReference>
<feature type="domain" description="Amidohydrolase-related" evidence="5">
    <location>
        <begin position="59"/>
        <end position="431"/>
    </location>
</feature>
<dbReference type="Pfam" id="PF22039">
    <property type="entry name" value="HUTI_composite_bact"/>
    <property type="match status" value="1"/>
</dbReference>
<name>A0A917I3K1_9HYPH</name>
<evidence type="ECO:0000313" key="7">
    <source>
        <dbReference type="EMBL" id="GGH10846.1"/>
    </source>
</evidence>
<reference evidence="7" key="1">
    <citation type="journal article" date="2014" name="Int. J. Syst. Evol. Microbiol.">
        <title>Complete genome sequence of Corynebacterium casei LMG S-19264T (=DSM 44701T), isolated from a smear-ripened cheese.</title>
        <authorList>
            <consortium name="US DOE Joint Genome Institute (JGI-PGF)"/>
            <person name="Walter F."/>
            <person name="Albersmeier A."/>
            <person name="Kalinowski J."/>
            <person name="Ruckert C."/>
        </authorList>
    </citation>
    <scope>NUCLEOTIDE SEQUENCE</scope>
    <source>
        <strain evidence="7">CGMCC 1.12214</strain>
    </source>
</reference>
<feature type="domain" description="Aminodeoxyfutalosine deaminase/Imidazolonepropionase-like composite" evidence="6">
    <location>
        <begin position="24"/>
        <end position="46"/>
    </location>
</feature>
<comment type="caution">
    <text evidence="7">The sequence shown here is derived from an EMBL/GenBank/DDBJ whole genome shotgun (WGS) entry which is preliminary data.</text>
</comment>
<dbReference type="PANTHER" id="PTHR43794:SF11">
    <property type="entry name" value="AMIDOHYDROLASE-RELATED DOMAIN-CONTAINING PROTEIN"/>
    <property type="match status" value="1"/>
</dbReference>
<evidence type="ECO:0000256" key="2">
    <source>
        <dbReference type="ARBA" id="ARBA00022723"/>
    </source>
</evidence>
<gene>
    <name evidence="7" type="ORF">GCM10007036_07600</name>
</gene>
<dbReference type="RefSeq" id="WP_188516380.1">
    <property type="nucleotide sequence ID" value="NZ_BMES01000001.1"/>
</dbReference>
<protein>
    <submittedName>
        <fullName evidence="7">Amidohydrolase</fullName>
    </submittedName>
</protein>
<evidence type="ECO:0000259" key="5">
    <source>
        <dbReference type="Pfam" id="PF01979"/>
    </source>
</evidence>
<comment type="similarity">
    <text evidence="1">Belongs to the metallo-dependent hydrolases superfamily. ATZ/TRZ family.</text>
</comment>
<keyword evidence="3" id="KW-0378">Hydrolase</keyword>
<dbReference type="SUPFAM" id="SSF51338">
    <property type="entry name" value="Composite domain of metallo-dependent hydrolases"/>
    <property type="match status" value="1"/>
</dbReference>
<dbReference type="InterPro" id="IPR054418">
    <property type="entry name" value="MQNX/HUTI_composite_N"/>
</dbReference>
<organism evidence="7 8">
    <name type="scientific">Alsobacter metallidurans</name>
    <dbReference type="NCBI Taxonomy" id="340221"/>
    <lineage>
        <taxon>Bacteria</taxon>
        <taxon>Pseudomonadati</taxon>
        <taxon>Pseudomonadota</taxon>
        <taxon>Alphaproteobacteria</taxon>
        <taxon>Hyphomicrobiales</taxon>
        <taxon>Alsobacteraceae</taxon>
        <taxon>Alsobacter</taxon>
    </lineage>
</organism>
<evidence type="ECO:0000313" key="8">
    <source>
        <dbReference type="Proteomes" id="UP000603912"/>
    </source>
</evidence>
<keyword evidence="8" id="KW-1185">Reference proteome</keyword>
<dbReference type="GO" id="GO:0016810">
    <property type="term" value="F:hydrolase activity, acting on carbon-nitrogen (but not peptide) bonds"/>
    <property type="evidence" value="ECO:0007669"/>
    <property type="project" value="InterPro"/>
</dbReference>
<dbReference type="Gene3D" id="2.30.40.10">
    <property type="entry name" value="Urease, subunit C, domain 1"/>
    <property type="match status" value="1"/>
</dbReference>
<dbReference type="AlphaFoldDB" id="A0A917I3K1"/>
<dbReference type="GO" id="GO:0046872">
    <property type="term" value="F:metal ion binding"/>
    <property type="evidence" value="ECO:0007669"/>
    <property type="project" value="UniProtKB-KW"/>
</dbReference>
<sequence>MADILITGGVLIPVDPERRIIHDGAVAITGDSIVAVGPTAEVMAAHKADTVIDARGKAILPGLIDGHAHAGHGLIKTMGGGRSDLWYKACEGAYTVGSTEGFWHAEAQLAALERVRFGVTAGVSLLGGGDSVMRTDDPSYGEAHCVGAAAVGGRSVVAIGPTRPPHPRTYARWDGDRRKDFPVSYERQMSTCTDLIERCHGANEGRTRIALLTPTLRTEHRDGMAPDDYRDAVRQTQEVHALAKAHGLVFTQDGHGRGSIAMAQEMGVLGPESLLSHSTDLTEDDFRACVETDARIAHNPSAIASILGRCPAPELMEAGVLVCLGSDATAPDRSADMFRHMQQCMHYHRTQFGDPSWLPPGKVLEMCTIDAARALGLENEIGSLEVGKKADVILVDLRRPHLYPANMPEFRLTYFANGNDVHTVLVNGRVVLRDRKATLVDEDAVLDAAQAETERLVERLGLRDLLATPKHFWRSVRDPDQVREH</sequence>
<dbReference type="InterPro" id="IPR032466">
    <property type="entry name" value="Metal_Hydrolase"/>
</dbReference>
<keyword evidence="2" id="KW-0479">Metal-binding</keyword>
<evidence type="ECO:0000259" key="6">
    <source>
        <dbReference type="Pfam" id="PF22039"/>
    </source>
</evidence>
<dbReference type="Proteomes" id="UP000603912">
    <property type="component" value="Unassembled WGS sequence"/>
</dbReference>
<dbReference type="PANTHER" id="PTHR43794">
    <property type="entry name" value="AMINOHYDROLASE SSNA-RELATED"/>
    <property type="match status" value="1"/>
</dbReference>
<proteinExistence type="inferred from homology"/>
<dbReference type="InterPro" id="IPR006680">
    <property type="entry name" value="Amidohydro-rel"/>
</dbReference>
<reference evidence="7" key="2">
    <citation type="submission" date="2020-09" db="EMBL/GenBank/DDBJ databases">
        <authorList>
            <person name="Sun Q."/>
            <person name="Zhou Y."/>
        </authorList>
    </citation>
    <scope>NUCLEOTIDE SEQUENCE</scope>
    <source>
        <strain evidence="7">CGMCC 1.12214</strain>
    </source>
</reference>
<accession>A0A917I3K1</accession>
<evidence type="ECO:0000256" key="3">
    <source>
        <dbReference type="ARBA" id="ARBA00022801"/>
    </source>
</evidence>
<dbReference type="EMBL" id="BMES01000001">
    <property type="protein sequence ID" value="GGH10846.1"/>
    <property type="molecule type" value="Genomic_DNA"/>
</dbReference>